<dbReference type="SUPFAM" id="SSF55347">
    <property type="entry name" value="Glyceraldehyde-3-phosphate dehydrogenase-like, C-terminal domain"/>
    <property type="match status" value="1"/>
</dbReference>
<accession>A0ABN3DDP2</accession>
<dbReference type="PANTHER" id="PTHR22604">
    <property type="entry name" value="OXIDOREDUCTASES"/>
    <property type="match status" value="1"/>
</dbReference>
<reference evidence="6 7" key="1">
    <citation type="journal article" date="2019" name="Int. J. Syst. Evol. Microbiol.">
        <title>The Global Catalogue of Microorganisms (GCM) 10K type strain sequencing project: providing services to taxonomists for standard genome sequencing and annotation.</title>
        <authorList>
            <consortium name="The Broad Institute Genomics Platform"/>
            <consortium name="The Broad Institute Genome Sequencing Center for Infectious Disease"/>
            <person name="Wu L."/>
            <person name="Ma J."/>
        </authorList>
    </citation>
    <scope>NUCLEOTIDE SEQUENCE [LARGE SCALE GENOMIC DNA]</scope>
    <source>
        <strain evidence="6 7">JCM 16117</strain>
    </source>
</reference>
<keyword evidence="3" id="KW-0520">NAD</keyword>
<gene>
    <name evidence="6" type="ORF">GCM10009851_10470</name>
</gene>
<dbReference type="InterPro" id="IPR000683">
    <property type="entry name" value="Gfo/Idh/MocA-like_OxRdtase_N"/>
</dbReference>
<dbReference type="Gene3D" id="3.30.360.10">
    <property type="entry name" value="Dihydrodipicolinate Reductase, domain 2"/>
    <property type="match status" value="1"/>
</dbReference>
<dbReference type="Pfam" id="PF22725">
    <property type="entry name" value="GFO_IDH_MocA_C3"/>
    <property type="match status" value="1"/>
</dbReference>
<proteinExistence type="inferred from homology"/>
<sequence length="347" mass="36801">MPRTVLEMVAMTSHDDGPRLRWGVLGAGKIAAVFVADALSAGIDVAAVGARDGSRAAAFAERFGIRSTFGSYEELCASPEVDVIYVATPQAFHAEQALLAIAAGKHVLVEKAFTTDAASTRRVLEAARAAGVVVLEAMWTRFTPTMREVRTRVERGDLGALRAVRTAHHQKLDLSPTGRHGDPALAGGALLDLGVYAFALAIDLLGEPAEVIARGRLDGAGVDLALSVLLDYPSLGAQASLQVSMAGPGPNDATILGDGGWIHLDAPYFTWTPFQRYDASRPSRLVEEWTPTDCGAEGSPYSSRGMQFQALELERCVAAGLLESPLMPHTHTLSVMAAMDAARAQLR</sequence>
<evidence type="ECO:0000259" key="4">
    <source>
        <dbReference type="Pfam" id="PF01408"/>
    </source>
</evidence>
<dbReference type="PANTHER" id="PTHR22604:SF105">
    <property type="entry name" value="TRANS-1,2-DIHYDROBENZENE-1,2-DIOL DEHYDROGENASE"/>
    <property type="match status" value="1"/>
</dbReference>
<comment type="caution">
    <text evidence="6">The sequence shown here is derived from an EMBL/GenBank/DDBJ whole genome shotgun (WGS) entry which is preliminary data.</text>
</comment>
<dbReference type="SUPFAM" id="SSF51735">
    <property type="entry name" value="NAD(P)-binding Rossmann-fold domains"/>
    <property type="match status" value="1"/>
</dbReference>
<evidence type="ECO:0000256" key="1">
    <source>
        <dbReference type="ARBA" id="ARBA00010928"/>
    </source>
</evidence>
<name>A0ABN3DDP2_9MICO</name>
<keyword evidence="2" id="KW-0560">Oxidoreductase</keyword>
<dbReference type="InterPro" id="IPR036291">
    <property type="entry name" value="NAD(P)-bd_dom_sf"/>
</dbReference>
<evidence type="ECO:0000256" key="3">
    <source>
        <dbReference type="ARBA" id="ARBA00023027"/>
    </source>
</evidence>
<dbReference type="Gene3D" id="3.40.50.720">
    <property type="entry name" value="NAD(P)-binding Rossmann-like Domain"/>
    <property type="match status" value="1"/>
</dbReference>
<comment type="similarity">
    <text evidence="1">Belongs to the Gfo/Idh/MocA family.</text>
</comment>
<dbReference type="Pfam" id="PF01408">
    <property type="entry name" value="GFO_IDH_MocA"/>
    <property type="match status" value="1"/>
</dbReference>
<organism evidence="6 7">
    <name type="scientific">Herbiconiux moechotypicola</name>
    <dbReference type="NCBI Taxonomy" id="637393"/>
    <lineage>
        <taxon>Bacteria</taxon>
        <taxon>Bacillati</taxon>
        <taxon>Actinomycetota</taxon>
        <taxon>Actinomycetes</taxon>
        <taxon>Micrococcales</taxon>
        <taxon>Microbacteriaceae</taxon>
        <taxon>Herbiconiux</taxon>
    </lineage>
</organism>
<dbReference type="InterPro" id="IPR055170">
    <property type="entry name" value="GFO_IDH_MocA-like_dom"/>
</dbReference>
<dbReference type="EMBL" id="BAAAQY010000003">
    <property type="protein sequence ID" value="GAA2228059.1"/>
    <property type="molecule type" value="Genomic_DNA"/>
</dbReference>
<feature type="domain" description="Gfo/Idh/MocA-like oxidoreductase N-terminal" evidence="4">
    <location>
        <begin position="20"/>
        <end position="135"/>
    </location>
</feature>
<evidence type="ECO:0000259" key="5">
    <source>
        <dbReference type="Pfam" id="PF22725"/>
    </source>
</evidence>
<evidence type="ECO:0000313" key="7">
    <source>
        <dbReference type="Proteomes" id="UP001500929"/>
    </source>
</evidence>
<dbReference type="Proteomes" id="UP001500929">
    <property type="component" value="Unassembled WGS sequence"/>
</dbReference>
<protein>
    <submittedName>
        <fullName evidence="6">Gfo/Idh/MocA family oxidoreductase</fullName>
    </submittedName>
</protein>
<keyword evidence="7" id="KW-1185">Reference proteome</keyword>
<dbReference type="InterPro" id="IPR050984">
    <property type="entry name" value="Gfo/Idh/MocA_domain"/>
</dbReference>
<evidence type="ECO:0000313" key="6">
    <source>
        <dbReference type="EMBL" id="GAA2228059.1"/>
    </source>
</evidence>
<feature type="domain" description="GFO/IDH/MocA-like oxidoreductase" evidence="5">
    <location>
        <begin position="146"/>
        <end position="262"/>
    </location>
</feature>
<evidence type="ECO:0000256" key="2">
    <source>
        <dbReference type="ARBA" id="ARBA00023002"/>
    </source>
</evidence>